<feature type="region of interest" description="Disordered" evidence="1">
    <location>
        <begin position="946"/>
        <end position="967"/>
    </location>
</feature>
<feature type="transmembrane region" description="Helical" evidence="2">
    <location>
        <begin position="638"/>
        <end position="656"/>
    </location>
</feature>
<feature type="transmembrane region" description="Helical" evidence="2">
    <location>
        <begin position="728"/>
        <end position="751"/>
    </location>
</feature>
<dbReference type="Pfam" id="PF01207">
    <property type="entry name" value="Dus"/>
    <property type="match status" value="1"/>
</dbReference>
<dbReference type="EMBL" id="CAJNDS010001158">
    <property type="protein sequence ID" value="CAE7249921.1"/>
    <property type="molecule type" value="Genomic_DNA"/>
</dbReference>
<dbReference type="PRINTS" id="PR00368">
    <property type="entry name" value="FADPNR"/>
</dbReference>
<feature type="transmembrane region" description="Helical" evidence="2">
    <location>
        <begin position="786"/>
        <end position="804"/>
    </location>
</feature>
<protein>
    <submittedName>
        <fullName evidence="5">Dus protein</fullName>
    </submittedName>
</protein>
<gene>
    <name evidence="5" type="primary">dus</name>
    <name evidence="5" type="ORF">SNAT2548_LOCUS12226</name>
</gene>
<dbReference type="PRINTS" id="PR00411">
    <property type="entry name" value="PNDRDTASEI"/>
</dbReference>
<keyword evidence="2" id="KW-0472">Membrane</keyword>
<dbReference type="InterPro" id="IPR023753">
    <property type="entry name" value="FAD/NAD-binding_dom"/>
</dbReference>
<dbReference type="Pfam" id="PF07992">
    <property type="entry name" value="Pyr_redox_2"/>
    <property type="match status" value="1"/>
</dbReference>
<feature type="region of interest" description="Disordered" evidence="1">
    <location>
        <begin position="1439"/>
        <end position="1466"/>
    </location>
</feature>
<keyword evidence="2" id="KW-1133">Transmembrane helix</keyword>
<proteinExistence type="predicted"/>
<sequence>MADAPPRGWRPTLPDVGLGQGGIRPQPHLRRAGAATDARRPLVAGAAGILFKRIFRRRRRLVRQQATQQRVDLLQERWQLGRWRLRGRAVLAPMEQVTDCAFRRLCYEMGASFTWTEMVRAAALLRRNNSTTSRMDTFDSSTPTGVQLLVGSPEELSESLQLIEERAASDKPHWATGIHGIDLNFGCPSPHVINDGLGPAMLNRPQLLREIFERLAEWRSQTSLPIGAIGAKMRLGVNEDEERREVYLRAIRYAKGRLDYVVLHPRNAREESKKSPARWENIRKAKELAGSRLSIIGNGDVFSRSDADRMLRETGCDAVMIARGATKTVGTIFDPKWDDKDASTVASAPSVEARLGELTERFGVRSKIAEYHKESFRRVRARGSRRALRLLWEDVNWWLMKEHRQMEQPVSQEERRRLAERFFHESAQLEICSISPSLLVAEQGVDGVLRMIPLLARVVGMAKQDVHLPSEEAEEDPQQIVIGLSNSCNVMILCDEQGKILRLNVWCARCESLAPESPDERTAEKTKETHVAQTKIQGALVSSIRQVRPLVPPAQMTASGPGGLPIFEESFQAMEVLQIPVFYYVLHAVDSMEFLRKRVQACFQFGKRICHQRRTGQAGAEKKNPTLKKLTVETQQLVSTYACATAIVLIGSFYIWSTTVRVRTTSLFDVLLLLLQVTQLLSLLALRCTWMTPTTTNMAFGCSMLLVSGLTLPGMADVASLGCVSQFVFLFRLACVTMSGSTALVFLALALNHGCVIWSLDTYMKEVNPYEGGRAEERFQALFSSIWYFDIVAALVCVLLHAWLQHALRQRALRIMEITRLKVEAIASESLLASFCDVHCFLDDDLCFEGDERAVASMLMRSGKNSGTQFVSYINTAEDVCRFLDLTRRGDTTAQAINLGLKHGNGEQVSVELFHVLTQAGLGRSRHLIALREYSQDAAPHLGVRQELSDATSRTVSSATSSEEGNSGNEEAFLLFDCVELEIMGASKRLMEKTGIRLSDGATFRDFVAQKDEAAFLFQLFSYVTKAAHEGTSQNFEMRLRMNMGCKCHGKAKWRFCIQNQGKAVLAKAVLMSLKPTTPEKRRAHSVEGCLPPAADRATEQDPSGTLEAPDVVVTQNPTVLGHTCGGSSGAAADKLVREFLDTVAKTDRKPPQPAIECGYAPPGLDISIVRHAAGAKFPGEKKLIDIWRCEKRKVGHFDVAVIGAGSGGLTAARTAARFGARTLLVERLPRLGGDCTWHGCVPSKALIRCAHAMHEACHGARFGVAGVNPDALTCDWPKVKEHISSCQQHIYNQDDSPEILEAAGVEVRLGVHASFVDAKTLQLATVGNANPGGTELITASNFILATGAGPVIPPIRGLDAVEYFTYETIFDMPKLPSSLAVIGGGPIGSELAQAFARLGSKVTLVGKMMPREDDDVRRVMSQVFEKDGLVVVEGRAESVEPSATGPMVKTVTDEQKRSSKGVRSS</sequence>
<name>A0A812LM82_9DINO</name>
<evidence type="ECO:0000259" key="4">
    <source>
        <dbReference type="Pfam" id="PF07992"/>
    </source>
</evidence>
<evidence type="ECO:0000256" key="1">
    <source>
        <dbReference type="SAM" id="MobiDB-lite"/>
    </source>
</evidence>
<dbReference type="InterPro" id="IPR036188">
    <property type="entry name" value="FAD/NAD-bd_sf"/>
</dbReference>
<dbReference type="Gene3D" id="3.50.50.60">
    <property type="entry name" value="FAD/NAD(P)-binding domain"/>
    <property type="match status" value="2"/>
</dbReference>
<feature type="region of interest" description="Disordered" evidence="1">
    <location>
        <begin position="1"/>
        <end position="24"/>
    </location>
</feature>
<dbReference type="Proteomes" id="UP000604046">
    <property type="component" value="Unassembled WGS sequence"/>
</dbReference>
<keyword evidence="6" id="KW-1185">Reference proteome</keyword>
<dbReference type="SUPFAM" id="SSF51395">
    <property type="entry name" value="FMN-linked oxidoreductases"/>
    <property type="match status" value="1"/>
</dbReference>
<dbReference type="OrthoDB" id="272303at2759"/>
<evidence type="ECO:0000313" key="6">
    <source>
        <dbReference type="Proteomes" id="UP000604046"/>
    </source>
</evidence>
<evidence type="ECO:0000313" key="5">
    <source>
        <dbReference type="EMBL" id="CAE7249921.1"/>
    </source>
</evidence>
<reference evidence="5" key="1">
    <citation type="submission" date="2021-02" db="EMBL/GenBank/DDBJ databases">
        <authorList>
            <person name="Dougan E. K."/>
            <person name="Rhodes N."/>
            <person name="Thang M."/>
            <person name="Chan C."/>
        </authorList>
    </citation>
    <scope>NUCLEOTIDE SEQUENCE</scope>
</reference>
<dbReference type="InterPro" id="IPR013785">
    <property type="entry name" value="Aldolase_TIM"/>
</dbReference>
<accession>A0A812LM82</accession>
<keyword evidence="2" id="KW-0812">Transmembrane</keyword>
<dbReference type="PANTHER" id="PTHR43014:SF2">
    <property type="entry name" value="MERCURIC REDUCTASE"/>
    <property type="match status" value="1"/>
</dbReference>
<dbReference type="SUPFAM" id="SSF51905">
    <property type="entry name" value="FAD/NAD(P)-binding domain"/>
    <property type="match status" value="1"/>
</dbReference>
<evidence type="ECO:0000256" key="2">
    <source>
        <dbReference type="SAM" id="Phobius"/>
    </source>
</evidence>
<organism evidence="5 6">
    <name type="scientific">Symbiodinium natans</name>
    <dbReference type="NCBI Taxonomy" id="878477"/>
    <lineage>
        <taxon>Eukaryota</taxon>
        <taxon>Sar</taxon>
        <taxon>Alveolata</taxon>
        <taxon>Dinophyceae</taxon>
        <taxon>Suessiales</taxon>
        <taxon>Symbiodiniaceae</taxon>
        <taxon>Symbiodinium</taxon>
    </lineage>
</organism>
<feature type="domain" description="DUS-like FMN-binding" evidence="3">
    <location>
        <begin position="91"/>
        <end position="367"/>
    </location>
</feature>
<feature type="transmembrane region" description="Helical" evidence="2">
    <location>
        <begin position="698"/>
        <end position="716"/>
    </location>
</feature>
<feature type="compositionally biased region" description="Low complexity" evidence="1">
    <location>
        <begin position="949"/>
        <end position="967"/>
    </location>
</feature>
<evidence type="ECO:0000259" key="3">
    <source>
        <dbReference type="Pfam" id="PF01207"/>
    </source>
</evidence>
<dbReference type="CDD" id="cd02801">
    <property type="entry name" value="DUS_like_FMN"/>
    <property type="match status" value="1"/>
</dbReference>
<dbReference type="PANTHER" id="PTHR43014">
    <property type="entry name" value="MERCURIC REDUCTASE"/>
    <property type="match status" value="1"/>
</dbReference>
<dbReference type="GO" id="GO:0050660">
    <property type="term" value="F:flavin adenine dinucleotide binding"/>
    <property type="evidence" value="ECO:0007669"/>
    <property type="project" value="TreeGrafter"/>
</dbReference>
<comment type="caution">
    <text evidence="5">The sequence shown here is derived from an EMBL/GenBank/DDBJ whole genome shotgun (WGS) entry which is preliminary data.</text>
</comment>
<dbReference type="InterPro" id="IPR035587">
    <property type="entry name" value="DUS-like_FMN-bd"/>
</dbReference>
<feature type="domain" description="FAD/NAD(P)-binding" evidence="4">
    <location>
        <begin position="1198"/>
        <end position="1454"/>
    </location>
</feature>
<dbReference type="Gene3D" id="3.20.20.70">
    <property type="entry name" value="Aldolase class I"/>
    <property type="match status" value="1"/>
</dbReference>
<dbReference type="GO" id="GO:0003955">
    <property type="term" value="F:NAD(P)H dehydrogenase (quinone) activity"/>
    <property type="evidence" value="ECO:0007669"/>
    <property type="project" value="TreeGrafter"/>
</dbReference>